<gene>
    <name evidence="2" type="primary">gb13431</name>
    <name evidence="2" type="ORF">PR202_gb13431</name>
</gene>
<keyword evidence="1" id="KW-1133">Transmembrane helix</keyword>
<keyword evidence="1" id="KW-0472">Membrane</keyword>
<dbReference type="Proteomes" id="UP001054889">
    <property type="component" value="Unassembled WGS sequence"/>
</dbReference>
<accession>A0AAV5ETQ0</accession>
<feature type="transmembrane region" description="Helical" evidence="1">
    <location>
        <begin position="51"/>
        <end position="74"/>
    </location>
</feature>
<name>A0AAV5ETQ0_ELECO</name>
<protein>
    <submittedName>
        <fullName evidence="2">Uncharacterized protein</fullName>
    </submittedName>
</protein>
<reference evidence="2" key="1">
    <citation type="journal article" date="2018" name="DNA Res.">
        <title>Multiple hybrid de novo genome assembly of finger millet, an orphan allotetraploid crop.</title>
        <authorList>
            <person name="Hatakeyama M."/>
            <person name="Aluri S."/>
            <person name="Balachadran M.T."/>
            <person name="Sivarajan S.R."/>
            <person name="Patrignani A."/>
            <person name="Gruter S."/>
            <person name="Poveda L."/>
            <person name="Shimizu-Inatsugi R."/>
            <person name="Baeten J."/>
            <person name="Francoijs K.J."/>
            <person name="Nataraja K.N."/>
            <person name="Reddy Y.A.N."/>
            <person name="Phadnis S."/>
            <person name="Ravikumar R.L."/>
            <person name="Schlapbach R."/>
            <person name="Sreeman S.M."/>
            <person name="Shimizu K.K."/>
        </authorList>
    </citation>
    <scope>NUCLEOTIDE SEQUENCE</scope>
</reference>
<comment type="caution">
    <text evidence="2">The sequence shown here is derived from an EMBL/GenBank/DDBJ whole genome shotgun (WGS) entry which is preliminary data.</text>
</comment>
<proteinExistence type="predicted"/>
<keyword evidence="3" id="KW-1185">Reference proteome</keyword>
<dbReference type="EMBL" id="BQKI01000078">
    <property type="protein sequence ID" value="GJN25585.1"/>
    <property type="molecule type" value="Genomic_DNA"/>
</dbReference>
<reference evidence="2" key="2">
    <citation type="submission" date="2021-12" db="EMBL/GenBank/DDBJ databases">
        <title>Resequencing data analysis of finger millet.</title>
        <authorList>
            <person name="Hatakeyama M."/>
            <person name="Aluri S."/>
            <person name="Balachadran M.T."/>
            <person name="Sivarajan S.R."/>
            <person name="Poveda L."/>
            <person name="Shimizu-Inatsugi R."/>
            <person name="Schlapbach R."/>
            <person name="Sreeman S.M."/>
            <person name="Shimizu K.K."/>
        </authorList>
    </citation>
    <scope>NUCLEOTIDE SEQUENCE</scope>
</reference>
<organism evidence="2 3">
    <name type="scientific">Eleusine coracana subsp. coracana</name>
    <dbReference type="NCBI Taxonomy" id="191504"/>
    <lineage>
        <taxon>Eukaryota</taxon>
        <taxon>Viridiplantae</taxon>
        <taxon>Streptophyta</taxon>
        <taxon>Embryophyta</taxon>
        <taxon>Tracheophyta</taxon>
        <taxon>Spermatophyta</taxon>
        <taxon>Magnoliopsida</taxon>
        <taxon>Liliopsida</taxon>
        <taxon>Poales</taxon>
        <taxon>Poaceae</taxon>
        <taxon>PACMAD clade</taxon>
        <taxon>Chloridoideae</taxon>
        <taxon>Cynodonteae</taxon>
        <taxon>Eleusininae</taxon>
        <taxon>Eleusine</taxon>
    </lineage>
</organism>
<evidence type="ECO:0000256" key="1">
    <source>
        <dbReference type="SAM" id="Phobius"/>
    </source>
</evidence>
<evidence type="ECO:0000313" key="3">
    <source>
        <dbReference type="Proteomes" id="UP001054889"/>
    </source>
</evidence>
<keyword evidence="1" id="KW-0812">Transmembrane</keyword>
<evidence type="ECO:0000313" key="2">
    <source>
        <dbReference type="EMBL" id="GJN25585.1"/>
    </source>
</evidence>
<sequence length="95" mass="10318">MRRTECPVRAFPSGVAMRYEVSVFVGNPGLCGVPDSEPSACPSPMPCGGDYVFVVIGIILLVIMLVTGAMVLMLPQDEMNSTRALEIEVPSWCRR</sequence>
<dbReference type="AlphaFoldDB" id="A0AAV5ETQ0"/>